<feature type="compositionally biased region" description="Basic and acidic residues" evidence="1">
    <location>
        <begin position="201"/>
        <end position="220"/>
    </location>
</feature>
<feature type="region of interest" description="Disordered" evidence="1">
    <location>
        <begin position="188"/>
        <end position="250"/>
    </location>
</feature>
<feature type="region of interest" description="Disordered" evidence="1">
    <location>
        <begin position="360"/>
        <end position="388"/>
    </location>
</feature>
<dbReference type="EMBL" id="MU853408">
    <property type="protein sequence ID" value="KAK4134550.1"/>
    <property type="molecule type" value="Genomic_DNA"/>
</dbReference>
<sequence>MEKQSEKLHGANRLRGRDPHLEAHLEARLVAIGQHMREMHVELDGAQYQVGALGADTVPPGVRHAVGRAQFALGRVEYEVGQIMARLCPRRVPSADQYRVEMSMAYRKKVKDARDLAANLTAKLAGELKRQSEQQSSVDDRAKAVMDEFRTHKAQTQREAERRRAKNLDLFNKLCKLEDLDAEAYMGKYQGPDTLKPLTRLRPEEKSGNDRFEHLGKFEGRDDDESQDQRSHEDLDEHESLEEDHELSDDSEMKRIFGNGDCLGVGFAFDMLGVSNTGSAAAEPRYARKVDHVLRNVVRDINALEEVHANLLSFTAAHVTAVRRSSSRPSISAASTAASWSRKGRASRWKAKSCPSRSVFIEGRARRARSDDGGGSGGGSGSNRKLAR</sequence>
<gene>
    <name evidence="2" type="ORF">BT67DRAFT_434022</name>
</gene>
<feature type="compositionally biased region" description="Acidic residues" evidence="1">
    <location>
        <begin position="236"/>
        <end position="250"/>
    </location>
</feature>
<evidence type="ECO:0000313" key="2">
    <source>
        <dbReference type="EMBL" id="KAK4134550.1"/>
    </source>
</evidence>
<dbReference type="Proteomes" id="UP001304895">
    <property type="component" value="Unassembled WGS sequence"/>
</dbReference>
<reference evidence="2" key="1">
    <citation type="journal article" date="2023" name="Mol. Phylogenet. Evol.">
        <title>Genome-scale phylogeny and comparative genomics of the fungal order Sordariales.</title>
        <authorList>
            <person name="Hensen N."/>
            <person name="Bonometti L."/>
            <person name="Westerberg I."/>
            <person name="Brannstrom I.O."/>
            <person name="Guillou S."/>
            <person name="Cros-Aarteil S."/>
            <person name="Calhoun S."/>
            <person name="Haridas S."/>
            <person name="Kuo A."/>
            <person name="Mondo S."/>
            <person name="Pangilinan J."/>
            <person name="Riley R."/>
            <person name="LaButti K."/>
            <person name="Andreopoulos B."/>
            <person name="Lipzen A."/>
            <person name="Chen C."/>
            <person name="Yan M."/>
            <person name="Daum C."/>
            <person name="Ng V."/>
            <person name="Clum A."/>
            <person name="Steindorff A."/>
            <person name="Ohm R.A."/>
            <person name="Martin F."/>
            <person name="Silar P."/>
            <person name="Natvig D.O."/>
            <person name="Lalanne C."/>
            <person name="Gautier V."/>
            <person name="Ament-Velasquez S.L."/>
            <person name="Kruys A."/>
            <person name="Hutchinson M.I."/>
            <person name="Powell A.J."/>
            <person name="Barry K."/>
            <person name="Miller A.N."/>
            <person name="Grigoriev I.V."/>
            <person name="Debuchy R."/>
            <person name="Gladieux P."/>
            <person name="Hiltunen Thoren M."/>
            <person name="Johannesson H."/>
        </authorList>
    </citation>
    <scope>NUCLEOTIDE SEQUENCE</scope>
    <source>
        <strain evidence="2">CBS 123565</strain>
    </source>
</reference>
<name>A0AAN6UL09_9PEZI</name>
<dbReference type="AlphaFoldDB" id="A0AAN6UL09"/>
<accession>A0AAN6UL09</accession>
<feature type="compositionally biased region" description="Basic and acidic residues" evidence="1">
    <location>
        <begin position="363"/>
        <end position="372"/>
    </location>
</feature>
<evidence type="ECO:0000256" key="1">
    <source>
        <dbReference type="SAM" id="MobiDB-lite"/>
    </source>
</evidence>
<comment type="caution">
    <text evidence="2">The sequence shown here is derived from an EMBL/GenBank/DDBJ whole genome shotgun (WGS) entry which is preliminary data.</text>
</comment>
<evidence type="ECO:0000313" key="3">
    <source>
        <dbReference type="Proteomes" id="UP001304895"/>
    </source>
</evidence>
<reference evidence="2" key="2">
    <citation type="submission" date="2023-05" db="EMBL/GenBank/DDBJ databases">
        <authorList>
            <consortium name="Lawrence Berkeley National Laboratory"/>
            <person name="Steindorff A."/>
            <person name="Hensen N."/>
            <person name="Bonometti L."/>
            <person name="Westerberg I."/>
            <person name="Brannstrom I.O."/>
            <person name="Guillou S."/>
            <person name="Cros-Aarteil S."/>
            <person name="Calhoun S."/>
            <person name="Haridas S."/>
            <person name="Kuo A."/>
            <person name="Mondo S."/>
            <person name="Pangilinan J."/>
            <person name="Riley R."/>
            <person name="Labutti K."/>
            <person name="Andreopoulos B."/>
            <person name="Lipzen A."/>
            <person name="Chen C."/>
            <person name="Yanf M."/>
            <person name="Daum C."/>
            <person name="Ng V."/>
            <person name="Clum A."/>
            <person name="Ohm R."/>
            <person name="Martin F."/>
            <person name="Silar P."/>
            <person name="Natvig D."/>
            <person name="Lalanne C."/>
            <person name="Gautier V."/>
            <person name="Ament-Velasquez S.L."/>
            <person name="Kruys A."/>
            <person name="Hutchinson M.I."/>
            <person name="Powell A.J."/>
            <person name="Barry K."/>
            <person name="Miller A.N."/>
            <person name="Grigoriev I.V."/>
            <person name="Debuchy R."/>
            <person name="Gladieux P."/>
            <person name="Thoren M.H."/>
            <person name="Johannesson H."/>
        </authorList>
    </citation>
    <scope>NUCLEOTIDE SEQUENCE</scope>
    <source>
        <strain evidence="2">CBS 123565</strain>
    </source>
</reference>
<organism evidence="2 3">
    <name type="scientific">Trichocladium antarcticum</name>
    <dbReference type="NCBI Taxonomy" id="1450529"/>
    <lineage>
        <taxon>Eukaryota</taxon>
        <taxon>Fungi</taxon>
        <taxon>Dikarya</taxon>
        <taxon>Ascomycota</taxon>
        <taxon>Pezizomycotina</taxon>
        <taxon>Sordariomycetes</taxon>
        <taxon>Sordariomycetidae</taxon>
        <taxon>Sordariales</taxon>
        <taxon>Chaetomiaceae</taxon>
        <taxon>Trichocladium</taxon>
    </lineage>
</organism>
<proteinExistence type="predicted"/>
<protein>
    <submittedName>
        <fullName evidence="2">Uncharacterized protein</fullName>
    </submittedName>
</protein>
<keyword evidence="3" id="KW-1185">Reference proteome</keyword>